<reference evidence="2 3" key="1">
    <citation type="submission" date="2017-08" db="EMBL/GenBank/DDBJ databases">
        <title>Genomes of Fischerella (Mastigocladus) sp. strains.</title>
        <authorList>
            <person name="Miller S.R."/>
        </authorList>
    </citation>
    <scope>NUCLEOTIDE SEQUENCE [LARGE SCALE GENOMIC DNA]</scope>
    <source>
        <strain evidence="2 3">CCMEE 5323</strain>
    </source>
</reference>
<accession>A0A2N6K7I5</accession>
<dbReference type="Proteomes" id="UP000235036">
    <property type="component" value="Unassembled WGS sequence"/>
</dbReference>
<protein>
    <submittedName>
        <fullName evidence="2">Uncharacterized protein</fullName>
    </submittedName>
</protein>
<comment type="caution">
    <text evidence="2">The sequence shown here is derived from an EMBL/GenBank/DDBJ whole genome shotgun (WGS) entry which is preliminary data.</text>
</comment>
<dbReference type="EMBL" id="NRQW01000090">
    <property type="protein sequence ID" value="PLZ93005.1"/>
    <property type="molecule type" value="Genomic_DNA"/>
</dbReference>
<sequence length="90" mass="9684">MGAPQKAEGRRQRAEGRGQKVGSIYIMNIGTQLHMKILTPCAICHATCYSAGSRPAGVYKSAKPPNAVAPPHSCLIFKTDGHVINHTTRE</sequence>
<name>A0A2N6K7I5_FISMU</name>
<feature type="compositionally biased region" description="Basic and acidic residues" evidence="1">
    <location>
        <begin position="7"/>
        <end position="18"/>
    </location>
</feature>
<proteinExistence type="predicted"/>
<gene>
    <name evidence="2" type="ORF">CEN44_04520</name>
</gene>
<keyword evidence="3" id="KW-1185">Reference proteome</keyword>
<evidence type="ECO:0000256" key="1">
    <source>
        <dbReference type="SAM" id="MobiDB-lite"/>
    </source>
</evidence>
<dbReference type="AlphaFoldDB" id="A0A2N6K7I5"/>
<organism evidence="2 3">
    <name type="scientific">Fischerella muscicola CCMEE 5323</name>
    <dbReference type="NCBI Taxonomy" id="2019572"/>
    <lineage>
        <taxon>Bacteria</taxon>
        <taxon>Bacillati</taxon>
        <taxon>Cyanobacteriota</taxon>
        <taxon>Cyanophyceae</taxon>
        <taxon>Nostocales</taxon>
        <taxon>Hapalosiphonaceae</taxon>
        <taxon>Fischerella</taxon>
    </lineage>
</organism>
<feature type="region of interest" description="Disordered" evidence="1">
    <location>
        <begin position="1"/>
        <end position="20"/>
    </location>
</feature>
<evidence type="ECO:0000313" key="3">
    <source>
        <dbReference type="Proteomes" id="UP000235036"/>
    </source>
</evidence>
<evidence type="ECO:0000313" key="2">
    <source>
        <dbReference type="EMBL" id="PLZ93005.1"/>
    </source>
</evidence>